<dbReference type="GO" id="GO:0005975">
    <property type="term" value="P:carbohydrate metabolic process"/>
    <property type="evidence" value="ECO:0007669"/>
    <property type="project" value="UniProtKB-ARBA"/>
</dbReference>
<feature type="domain" description="SD-repeat containing protein B" evidence="8">
    <location>
        <begin position="1443"/>
        <end position="1560"/>
    </location>
</feature>
<dbReference type="GO" id="GO:0005576">
    <property type="term" value="C:extracellular region"/>
    <property type="evidence" value="ECO:0007669"/>
    <property type="project" value="UniProtKB-SubCell"/>
</dbReference>
<evidence type="ECO:0000256" key="5">
    <source>
        <dbReference type="SAM" id="Phobius"/>
    </source>
</evidence>
<keyword evidence="2" id="KW-0964">Secreted</keyword>
<dbReference type="InterPro" id="IPR047589">
    <property type="entry name" value="DUF11_rpt"/>
</dbReference>
<keyword evidence="5" id="KW-1133">Transmembrane helix</keyword>
<dbReference type="Proteomes" id="UP000054686">
    <property type="component" value="Unassembled WGS sequence"/>
</dbReference>
<evidence type="ECO:0000313" key="10">
    <source>
        <dbReference type="Proteomes" id="UP000054686"/>
    </source>
</evidence>
<feature type="domain" description="SD-repeat containing protein B" evidence="8">
    <location>
        <begin position="2315"/>
        <end position="2389"/>
    </location>
</feature>
<feature type="domain" description="SD-repeat containing protein B" evidence="8">
    <location>
        <begin position="1813"/>
        <end position="1927"/>
    </location>
</feature>
<feature type="domain" description="SD-repeat containing protein B" evidence="8">
    <location>
        <begin position="1933"/>
        <end position="2001"/>
    </location>
</feature>
<evidence type="ECO:0000256" key="1">
    <source>
        <dbReference type="ARBA" id="ARBA00004613"/>
    </source>
</evidence>
<feature type="transmembrane region" description="Helical" evidence="5">
    <location>
        <begin position="2430"/>
        <end position="2449"/>
    </location>
</feature>
<evidence type="ECO:0000313" key="9">
    <source>
        <dbReference type="EMBL" id="KSW13149.1"/>
    </source>
</evidence>
<dbReference type="PANTHER" id="PTHR23303:SF15">
    <property type="entry name" value="COLOSSIN-A"/>
    <property type="match status" value="1"/>
</dbReference>
<evidence type="ECO:0000256" key="2">
    <source>
        <dbReference type="ARBA" id="ARBA00022525"/>
    </source>
</evidence>
<gene>
    <name evidence="9" type="ORF">APY09_01955</name>
</gene>
<dbReference type="Gene3D" id="2.60.40.10">
    <property type="entry name" value="Immunoglobulins"/>
    <property type="match status" value="8"/>
</dbReference>
<dbReference type="InterPro" id="IPR033764">
    <property type="entry name" value="Sdr_B"/>
</dbReference>
<protein>
    <submittedName>
        <fullName evidence="9">Collagen-binding protein</fullName>
    </submittedName>
</protein>
<comment type="subcellular location">
    <subcellularLocation>
        <location evidence="1">Secreted</location>
    </subcellularLocation>
</comment>
<feature type="signal peptide" evidence="6">
    <location>
        <begin position="1"/>
        <end position="38"/>
    </location>
</feature>
<feature type="compositionally biased region" description="Low complexity" evidence="4">
    <location>
        <begin position="49"/>
        <end position="89"/>
    </location>
</feature>
<comment type="caution">
    <text evidence="9">The sequence shown here is derived from an EMBL/GenBank/DDBJ whole genome shotgun (WGS) entry which is preliminary data.</text>
</comment>
<evidence type="ECO:0000259" key="7">
    <source>
        <dbReference type="Pfam" id="PF01345"/>
    </source>
</evidence>
<dbReference type="EMBL" id="LLVT01000001">
    <property type="protein sequence ID" value="KSW13149.1"/>
    <property type="molecule type" value="Genomic_DNA"/>
</dbReference>
<feature type="domain" description="DUF11" evidence="7">
    <location>
        <begin position="1587"/>
        <end position="1688"/>
    </location>
</feature>
<feature type="domain" description="SD-repeat containing protein B" evidence="8">
    <location>
        <begin position="1324"/>
        <end position="1438"/>
    </location>
</feature>
<organism evidence="9 10">
    <name type="scientific">Schaalia odontolytica</name>
    <dbReference type="NCBI Taxonomy" id="1660"/>
    <lineage>
        <taxon>Bacteria</taxon>
        <taxon>Bacillati</taxon>
        <taxon>Actinomycetota</taxon>
        <taxon>Actinomycetes</taxon>
        <taxon>Actinomycetales</taxon>
        <taxon>Actinomycetaceae</taxon>
        <taxon>Schaalia</taxon>
    </lineage>
</organism>
<dbReference type="InterPro" id="IPR001434">
    <property type="entry name" value="OmcB-like_DUF11"/>
</dbReference>
<keyword evidence="9" id="KW-0176">Collagen</keyword>
<dbReference type="Pfam" id="PF01345">
    <property type="entry name" value="DUF11"/>
    <property type="match status" value="3"/>
</dbReference>
<dbReference type="Pfam" id="PF17210">
    <property type="entry name" value="SdrD_B"/>
    <property type="match status" value="6"/>
</dbReference>
<keyword evidence="3 6" id="KW-0732">Signal</keyword>
<sequence length="2459" mass="258834">MSRLRPFRARVGVAGAASLAALSLLVTSLTPLAMRASAADESTQSPDVATSQEAATASSNSETADAPAAEAGVEAPAAEAGAEAPATEVAPEDQPRTRRARAVADDSATLALNVVNDSETLRIHDEQITTINFSCSSVTTPCKGAEIELTLPGPITPDGLKLIERGYMVVPVTGDSVARTATYTENKPDGTRVQRYVFKMKDPLPAGTSDRIQVSWYYNYNDAPNNSTTTQKVTFSAQNAEKVENELTTTWTADTDIAIEKSGPTNKANFPAVGGEATYKLRYGYQQIDQDNPNKVGIRWNGSAMKSNSLNALGLVGVQNIKVVDPLPAKAVFVTASDGGVYDPATHTVTWSYDRWFWQNPLESTVTVKYPEGTVSLDDTVTNKATISAEVMNDPKTTLTKSSEITHGFAERKVGGRISKAGGDWQHYVRNMRAPWRFGTFNTGNTTLHTHWDDTLPCTWSSQDAKAAGAACDTPTFVGPYQFNIFGKSGYEDNGGWTLEYWTNKGNHETVNYTKTSGLTLPEGEWITRFTIDSDVAPQTNASIFFYGTINPALPTKEPADFASHYNPVSPPEKYYDYQASPDYVRFQNCASGTLTDKDTGAVVASSDELCSWMRVRDEFPSVQAYKVVRTNPVVVGKPANFFINGTAKAKSEGGTPTPFTIVDLLPVGFDVDDASKIVPEKRSTLKNPDGTPYDLSKVTVEIEKNYNNTGRTLIRWNVPDPVEGSLYSSFDVNVLATAPAGKNTNDAMAFMPGDGAKATTEDKSQRNWNYCIGSRAVDTFDVNKNGSTTDYVCNAAFDFNVATTPSMAITKEVKGNKNADFVPAGEIAEIDPGADGAYRFTISNAGNTPLTKVVAYDILPHLNDVGVGPASSQARGSHWKPNLNSTAWAFESVKEKPGRDPEVTAVPASDITVQYSTVPNPCRGEVLSAGGAMNDAPAGCTPNAWGDAPADLTQITGFRLVMNRDIEPGEKIRFVATMTSPVTANLIAWNSVAMSGGSMLNGKVSYLLPNEAPKVGINVSSDVELTKTVARAKMNGDEPVRDANGVIETVESDEVIMPGDYMLYKVNLKAKGPAVASGMNVADALPSGVEYVSSETRVCQDGATYPCTGPVYATASYDPAAGTWSAMESGILNTNLNVGGTETLYVLVKVKPSTEGSTITNTATLGEFDQVDSNKDNNKDSATFKVGGTLSGTIYNDVKAWWFFSEGTGKPFEGVTVRLLDADGNPVKDSSGADITTKTDADGKYTFTRLPMGSYKVEVVPGEVKVDGTDVNLADYKQTFAYGSSMTSAQIGKGKLVTPDPITLTSAAPNVTRIDFGFVKPVSVGNFVWFDANKDGIQDADEVGVAGVTVTLDQPLGMDPVLDADGNVVKPVITDANGKYVFTNLLPGPYEVTFTIPDGYSETARYAGDDTAVDSDGAQTWPVLKQGEDDMTVDLGLVADGTIGDTLFWDVDNNGGSEPSGADKPLAGVTVKLTYTTPAGVEKTLTTVTDENGKYSFKDLAPGDYVVTVDKASLATVCPECTAQTHAPSGDLTASEGQELSLTSKVTLSPGKMTNNDQDWAFTGVANTAIVKAIAEPAEVPAGGFTPGTSVTYTLTVTNEGPSPATGVIAQDKLPSGVTFVSAQGDGTYDAASGKWDLSTEVIEKGATRTLRITVTIDASAAGSVVTNTATIEKQDQIGDKKPDNTSSVPLTAGYTIAGKLYNDADASFSSSDSEAPYAGVTVALLKKDGTPVLDKDGNPMTAVTDAEGKYSFVGLPLGEYTVSVVDPTSGPLAGTKPTEAYTGRYKTTADVTIAEATGSVIDVNFGFVKPASVGDKVWMDVNRDGIQDADEPAMPGVTVTLTRADGSAVTDASGNPVAAVTTDANGQYKFENLLPGDYKVTFTNPAGYEATVSDAGDDRGADSNGTEAAVSLTQGQDDATVDYGLVGTGVIGDQLFVDVNQNGGSAPDAGDKPLAGVKVTLTWTGPGGITRTYETTTDAEGKYKFENLLPGEYKVSVDPQSLLKAEPLLDVLTHSPAGDVDAKKVVSEDAKADKDKLAQAFNLNTSVTLTGENNSNLDQDWGFGISADTAILKAITDPDEQAQESFEFTPGQRVTYTLTLTNNGPGVATGVKASDELPSGVSFVEAQGDGSYDSATGVWDLSGLTLAKGDVKKITITVEITGEGAGKLVTNVARITHQDQAGDDPTNNESSASFKGGYNLGGTIYRDSDASYSKSDSEQRFKGVTVALLNEDGTPVLDANGDPMTATTDENGAYQFVGLAPASYRVVIVDPDKGDLAGLIPTQAYTGKGETQASVTISDASVQGVDFGLVAPATIGDRVWNDADGNGADNGEPGVPGVTVILKDANGVEVGRTTTDANGNYRFTGLVPGTYTVDIEVPAGFNAATTSMTVTVGEGEEKLDVDFPLTVIPAPTPATTVAKVLARTGSDASVLGGMAAVAAIAGFAALAGKRRREREDA</sequence>
<dbReference type="InterPro" id="IPR051417">
    <property type="entry name" value="SDr/BOS_complex"/>
</dbReference>
<proteinExistence type="predicted"/>
<keyword evidence="5" id="KW-0472">Membrane</keyword>
<name>A0A0V8RYL5_9ACTO</name>
<evidence type="ECO:0000256" key="3">
    <source>
        <dbReference type="ARBA" id="ARBA00022729"/>
    </source>
</evidence>
<feature type="region of interest" description="Disordered" evidence="4">
    <location>
        <begin position="37"/>
        <end position="103"/>
    </location>
</feature>
<keyword evidence="5" id="KW-0812">Transmembrane</keyword>
<dbReference type="RefSeq" id="WP_060565924.1">
    <property type="nucleotide sequence ID" value="NZ_CP040006.1"/>
</dbReference>
<dbReference type="InterPro" id="IPR013783">
    <property type="entry name" value="Ig-like_fold"/>
</dbReference>
<evidence type="ECO:0000256" key="4">
    <source>
        <dbReference type="SAM" id="MobiDB-lite"/>
    </source>
</evidence>
<dbReference type="SUPFAM" id="SSF49478">
    <property type="entry name" value="Cna protein B-type domain"/>
    <property type="match status" value="1"/>
</dbReference>
<dbReference type="OrthoDB" id="3169091at2"/>
<feature type="domain" description="SD-repeat containing protein B" evidence="8">
    <location>
        <begin position="2201"/>
        <end position="2293"/>
    </location>
</feature>
<dbReference type="PANTHER" id="PTHR23303">
    <property type="entry name" value="CARBOXYPEPTIDASE REGULATORY REGION-CONTAINING"/>
    <property type="match status" value="1"/>
</dbReference>
<feature type="domain" description="DUF11" evidence="7">
    <location>
        <begin position="1049"/>
        <end position="1184"/>
    </location>
</feature>
<evidence type="ECO:0000256" key="6">
    <source>
        <dbReference type="SAM" id="SignalP"/>
    </source>
</evidence>
<feature type="chain" id="PRO_5006895243" evidence="6">
    <location>
        <begin position="39"/>
        <end position="2459"/>
    </location>
</feature>
<dbReference type="SUPFAM" id="SSF117074">
    <property type="entry name" value="Hypothetical protein PA1324"/>
    <property type="match status" value="7"/>
</dbReference>
<feature type="domain" description="DUF11" evidence="7">
    <location>
        <begin position="2090"/>
        <end position="2195"/>
    </location>
</feature>
<dbReference type="NCBIfam" id="TIGR01451">
    <property type="entry name" value="B_ant_repeat"/>
    <property type="match status" value="2"/>
</dbReference>
<evidence type="ECO:0000259" key="8">
    <source>
        <dbReference type="Pfam" id="PF17210"/>
    </source>
</evidence>
<reference evidence="9 10" key="1">
    <citation type="submission" date="2015-10" db="EMBL/GenBank/DDBJ databases">
        <title>Draft Genome of Actinomyces odontolyticus subsp. actinosynbacter strain XH001.</title>
        <authorList>
            <person name="Mclean J.S."/>
            <person name="He X."/>
        </authorList>
    </citation>
    <scope>NUCLEOTIDE SEQUENCE [LARGE SCALE GENOMIC DNA]</scope>
    <source>
        <strain evidence="9 10">XH001</strain>
    </source>
</reference>
<accession>A0A0V8RYL5</accession>